<proteinExistence type="predicted"/>
<dbReference type="SMART" id="SM00028">
    <property type="entry name" value="TPR"/>
    <property type="match status" value="1"/>
</dbReference>
<dbReference type="Proteomes" id="UP000655225">
    <property type="component" value="Unassembled WGS sequence"/>
</dbReference>
<dbReference type="InterPro" id="IPR019734">
    <property type="entry name" value="TPR_rpt"/>
</dbReference>
<dbReference type="SUPFAM" id="SSF48452">
    <property type="entry name" value="TPR-like"/>
    <property type="match status" value="1"/>
</dbReference>
<feature type="repeat" description="TPR" evidence="3">
    <location>
        <begin position="166"/>
        <end position="199"/>
    </location>
</feature>
<dbReference type="OrthoDB" id="1870799at2759"/>
<dbReference type="AlphaFoldDB" id="A0A834ZF34"/>
<dbReference type="PANTHER" id="PTHR44858">
    <property type="entry name" value="TETRATRICOPEPTIDE REPEAT PROTEIN 6"/>
    <property type="match status" value="1"/>
</dbReference>
<organism evidence="4 5">
    <name type="scientific">Tetracentron sinense</name>
    <name type="common">Spur-leaf</name>
    <dbReference type="NCBI Taxonomy" id="13715"/>
    <lineage>
        <taxon>Eukaryota</taxon>
        <taxon>Viridiplantae</taxon>
        <taxon>Streptophyta</taxon>
        <taxon>Embryophyta</taxon>
        <taxon>Tracheophyta</taxon>
        <taxon>Spermatophyta</taxon>
        <taxon>Magnoliopsida</taxon>
        <taxon>Trochodendrales</taxon>
        <taxon>Trochodendraceae</taxon>
        <taxon>Tetracentron</taxon>
    </lineage>
</organism>
<evidence type="ECO:0000313" key="4">
    <source>
        <dbReference type="EMBL" id="KAF8406100.1"/>
    </source>
</evidence>
<dbReference type="Pfam" id="PF13432">
    <property type="entry name" value="TPR_16"/>
    <property type="match status" value="1"/>
</dbReference>
<evidence type="ECO:0000256" key="1">
    <source>
        <dbReference type="ARBA" id="ARBA00022737"/>
    </source>
</evidence>
<dbReference type="InterPro" id="IPR050498">
    <property type="entry name" value="Ycf3"/>
</dbReference>
<reference evidence="4 5" key="1">
    <citation type="submission" date="2020-04" db="EMBL/GenBank/DDBJ databases">
        <title>Plant Genome Project.</title>
        <authorList>
            <person name="Zhang R.-G."/>
        </authorList>
    </citation>
    <scope>NUCLEOTIDE SEQUENCE [LARGE SCALE GENOMIC DNA]</scope>
    <source>
        <strain evidence="4">YNK0</strain>
        <tissue evidence="4">Leaf</tissue>
    </source>
</reference>
<keyword evidence="2 3" id="KW-0802">TPR repeat</keyword>
<keyword evidence="5" id="KW-1185">Reference proteome</keyword>
<sequence>MVSDVILQVGLLLLTLGMFFAMHNIPKQALSKLRIRSRANVQAKRHFVQGAQLLARARSAQKRTTSLSLAKDATNEADKALSLDPKEAAAHILKALALDLQGHKTSALKSLDTALSPPSVKSLSDSERGDALFKRAELQISVNRRRRVDSAVSDLVEAVKLSPSNSTAFCLLGQCYEQKQMKDEARKAYLEAKRVEPNSAVAREGLDRLGS</sequence>
<evidence type="ECO:0000256" key="2">
    <source>
        <dbReference type="ARBA" id="ARBA00022803"/>
    </source>
</evidence>
<protein>
    <submittedName>
        <fullName evidence="4">Uncharacterized protein</fullName>
    </submittedName>
</protein>
<dbReference type="Gene3D" id="1.25.40.10">
    <property type="entry name" value="Tetratricopeptide repeat domain"/>
    <property type="match status" value="2"/>
</dbReference>
<keyword evidence="1" id="KW-0677">Repeat</keyword>
<dbReference type="InterPro" id="IPR011990">
    <property type="entry name" value="TPR-like_helical_dom_sf"/>
</dbReference>
<dbReference type="PROSITE" id="PS50005">
    <property type="entry name" value="TPR"/>
    <property type="match status" value="1"/>
</dbReference>
<dbReference type="PANTHER" id="PTHR44858:SF1">
    <property type="entry name" value="UDP-N-ACETYLGLUCOSAMINE--PEPTIDE N-ACETYLGLUCOSAMINYLTRANSFERASE SPINDLY-RELATED"/>
    <property type="match status" value="1"/>
</dbReference>
<name>A0A834ZF34_TETSI</name>
<gene>
    <name evidence="4" type="ORF">HHK36_008180</name>
</gene>
<dbReference type="OMA" id="TNQANSH"/>
<evidence type="ECO:0000313" key="5">
    <source>
        <dbReference type="Proteomes" id="UP000655225"/>
    </source>
</evidence>
<evidence type="ECO:0000256" key="3">
    <source>
        <dbReference type="PROSITE-ProRule" id="PRU00339"/>
    </source>
</evidence>
<dbReference type="EMBL" id="JABCRI010000005">
    <property type="protein sequence ID" value="KAF8406100.1"/>
    <property type="molecule type" value="Genomic_DNA"/>
</dbReference>
<accession>A0A834ZF34</accession>
<comment type="caution">
    <text evidence="4">The sequence shown here is derived from an EMBL/GenBank/DDBJ whole genome shotgun (WGS) entry which is preliminary data.</text>
</comment>